<evidence type="ECO:0000313" key="3">
    <source>
        <dbReference type="EMBL" id="MCX8525965.1"/>
    </source>
</evidence>
<keyword evidence="1" id="KW-1133">Transmembrane helix</keyword>
<keyword evidence="2" id="KW-0732">Signal</keyword>
<gene>
    <name evidence="3" type="ORF">OF897_18785</name>
</gene>
<name>A0ABT3XWA7_9FLAO</name>
<sequence length="70" mass="7832">MKFIIKKVIPVFFIVVFGLFNAQNTPGTPCFPGEPCDKPASPIDMHVYVLAIIAIITIAFFAKKYKTQKI</sequence>
<evidence type="ECO:0000256" key="2">
    <source>
        <dbReference type="SAM" id="SignalP"/>
    </source>
</evidence>
<feature type="transmembrane region" description="Helical" evidence="1">
    <location>
        <begin position="46"/>
        <end position="62"/>
    </location>
</feature>
<feature type="signal peptide" evidence="2">
    <location>
        <begin position="1"/>
        <end position="22"/>
    </location>
</feature>
<feature type="chain" id="PRO_5047255196" evidence="2">
    <location>
        <begin position="23"/>
        <end position="70"/>
    </location>
</feature>
<keyword evidence="4" id="KW-1185">Reference proteome</keyword>
<keyword evidence="1" id="KW-0812">Transmembrane</keyword>
<evidence type="ECO:0000256" key="1">
    <source>
        <dbReference type="SAM" id="Phobius"/>
    </source>
</evidence>
<keyword evidence="1" id="KW-0472">Membrane</keyword>
<dbReference type="RefSeq" id="WP_267267206.1">
    <property type="nucleotide sequence ID" value="NZ_JAOVZW010000025.1"/>
</dbReference>
<reference evidence="3" key="1">
    <citation type="submission" date="2022-10" db="EMBL/GenBank/DDBJ databases">
        <title>Chryseobacterium sp. nov., a novel bacterial species.</title>
        <authorList>
            <person name="Cao Y."/>
        </authorList>
    </citation>
    <scope>NUCLEOTIDE SEQUENCE</scope>
    <source>
        <strain evidence="3">CCTCC AB2015118</strain>
    </source>
</reference>
<evidence type="ECO:0000313" key="4">
    <source>
        <dbReference type="Proteomes" id="UP001073122"/>
    </source>
</evidence>
<protein>
    <submittedName>
        <fullName evidence="3">Signal peptidase</fullName>
    </submittedName>
</protein>
<proteinExistence type="predicted"/>
<accession>A0ABT3XWA7</accession>
<organism evidence="3 4">
    <name type="scientific">Chryseobacterium formosus</name>
    <dbReference type="NCBI Taxonomy" id="1537363"/>
    <lineage>
        <taxon>Bacteria</taxon>
        <taxon>Pseudomonadati</taxon>
        <taxon>Bacteroidota</taxon>
        <taxon>Flavobacteriia</taxon>
        <taxon>Flavobacteriales</taxon>
        <taxon>Weeksellaceae</taxon>
        <taxon>Chryseobacterium group</taxon>
        <taxon>Chryseobacterium</taxon>
    </lineage>
</organism>
<dbReference type="Proteomes" id="UP001073122">
    <property type="component" value="Unassembled WGS sequence"/>
</dbReference>
<dbReference type="EMBL" id="JAOVZW010000025">
    <property type="protein sequence ID" value="MCX8525965.1"/>
    <property type="molecule type" value="Genomic_DNA"/>
</dbReference>
<comment type="caution">
    <text evidence="3">The sequence shown here is derived from an EMBL/GenBank/DDBJ whole genome shotgun (WGS) entry which is preliminary data.</text>
</comment>